<dbReference type="GO" id="GO:0005741">
    <property type="term" value="C:mitochondrial outer membrane"/>
    <property type="evidence" value="ECO:0007669"/>
    <property type="project" value="TreeGrafter"/>
</dbReference>
<dbReference type="PANTHER" id="PTHR31859">
    <property type="entry name" value="TETRATRICOPEPTIDE REPEAT PROTEIN 39 FAMILY MEMBER"/>
    <property type="match status" value="1"/>
</dbReference>
<proteinExistence type="predicted"/>
<sequence length="660" mass="73311">MSYNPTYVDPPPVTRPYKPEIALDDLPCVTYALDTFLSSKMHECEDYMNESDQKKQRLYFATGYGLIQCVKGLMSYADEDLLDALGHTKQGVLIASQHRKKAPMLASRLAGYVVSSLNTTGLGFIKSMTDVERHAELVYAESLFEKALLGIVYSGDWLAFVKEALNMRTIIGIYRSLYKYITVVDAEYAATGAGKEDPAIDDHFRSGVYLGAGMSTLILSLLPSRILSIVEIFGYAADRAEALEILGRAGGWGSLSVRAAAREKLADAGNAFTADMDHPGLDDEDVPPLRGTDKEGVRRSICDMALLIFHLVLSSFTFDRVDVPMAARIVKWNLKRYPTGVFFLFGAGRLALVRSQPARAIEFHTRAMAAQTQYRNLHHVSYWEMAIANLALADVRSSAECWKVLEQEATWSKSIYSYGRAVCLLASVQDGESKEGDGDKEKREEALRLMKLVPTLRQKIAGKSIPLEKFVARKARKCIAQNGRLLLPALELSVIFLGIAHAPRRIVEERMLPQVRSALAELKEGAQGYWDDLALARYLEGLCLRYIAFPDPDAVLDPAEVPALSRDEAAQGAKACFEAVFKDGEKIELDHHIVYHAHYELGRLLACLGDEAEARRHLELVLSGKYLEVGPSGRKGRYSMENALHMRANAAVEALHQKRL</sequence>
<name>A0AAD7B969_9AGAR</name>
<evidence type="ECO:0000313" key="1">
    <source>
        <dbReference type="EMBL" id="KAJ7614452.1"/>
    </source>
</evidence>
<dbReference type="InterPro" id="IPR019412">
    <property type="entry name" value="IML2/TPR_39"/>
</dbReference>
<evidence type="ECO:0008006" key="3">
    <source>
        <dbReference type="Google" id="ProtNLM"/>
    </source>
</evidence>
<keyword evidence="2" id="KW-1185">Reference proteome</keyword>
<dbReference type="PANTHER" id="PTHR31859:SF1">
    <property type="entry name" value="TETRATRICOPEPTIDE REPEAT PROTEIN 39C"/>
    <property type="match status" value="1"/>
</dbReference>
<dbReference type="AlphaFoldDB" id="A0AAD7B969"/>
<evidence type="ECO:0000313" key="2">
    <source>
        <dbReference type="Proteomes" id="UP001221142"/>
    </source>
</evidence>
<dbReference type="EMBL" id="JARKIF010000026">
    <property type="protein sequence ID" value="KAJ7614452.1"/>
    <property type="molecule type" value="Genomic_DNA"/>
</dbReference>
<organism evidence="1 2">
    <name type="scientific">Roridomyces roridus</name>
    <dbReference type="NCBI Taxonomy" id="1738132"/>
    <lineage>
        <taxon>Eukaryota</taxon>
        <taxon>Fungi</taxon>
        <taxon>Dikarya</taxon>
        <taxon>Basidiomycota</taxon>
        <taxon>Agaricomycotina</taxon>
        <taxon>Agaricomycetes</taxon>
        <taxon>Agaricomycetidae</taxon>
        <taxon>Agaricales</taxon>
        <taxon>Marasmiineae</taxon>
        <taxon>Mycenaceae</taxon>
        <taxon>Roridomyces</taxon>
    </lineage>
</organism>
<dbReference type="GO" id="GO:0005634">
    <property type="term" value="C:nucleus"/>
    <property type="evidence" value="ECO:0007669"/>
    <property type="project" value="TreeGrafter"/>
</dbReference>
<comment type="caution">
    <text evidence="1">The sequence shown here is derived from an EMBL/GenBank/DDBJ whole genome shotgun (WGS) entry which is preliminary data.</text>
</comment>
<reference evidence="1" key="1">
    <citation type="submission" date="2023-03" db="EMBL/GenBank/DDBJ databases">
        <title>Massive genome expansion in bonnet fungi (Mycena s.s.) driven by repeated elements and novel gene families across ecological guilds.</title>
        <authorList>
            <consortium name="Lawrence Berkeley National Laboratory"/>
            <person name="Harder C.B."/>
            <person name="Miyauchi S."/>
            <person name="Viragh M."/>
            <person name="Kuo A."/>
            <person name="Thoen E."/>
            <person name="Andreopoulos B."/>
            <person name="Lu D."/>
            <person name="Skrede I."/>
            <person name="Drula E."/>
            <person name="Henrissat B."/>
            <person name="Morin E."/>
            <person name="Kohler A."/>
            <person name="Barry K."/>
            <person name="LaButti K."/>
            <person name="Morin E."/>
            <person name="Salamov A."/>
            <person name="Lipzen A."/>
            <person name="Mereny Z."/>
            <person name="Hegedus B."/>
            <person name="Baldrian P."/>
            <person name="Stursova M."/>
            <person name="Weitz H."/>
            <person name="Taylor A."/>
            <person name="Grigoriev I.V."/>
            <person name="Nagy L.G."/>
            <person name="Martin F."/>
            <person name="Kauserud H."/>
        </authorList>
    </citation>
    <scope>NUCLEOTIDE SEQUENCE</scope>
    <source>
        <strain evidence="1">9284</strain>
    </source>
</reference>
<dbReference type="Pfam" id="PF10300">
    <property type="entry name" value="Iml2-TPR_39"/>
    <property type="match status" value="2"/>
</dbReference>
<dbReference type="Proteomes" id="UP001221142">
    <property type="component" value="Unassembled WGS sequence"/>
</dbReference>
<accession>A0AAD7B969</accession>
<dbReference type="GO" id="GO:0005829">
    <property type="term" value="C:cytosol"/>
    <property type="evidence" value="ECO:0007669"/>
    <property type="project" value="TreeGrafter"/>
</dbReference>
<gene>
    <name evidence="1" type="ORF">FB45DRAFT_842372</name>
</gene>
<protein>
    <recommendedName>
        <fullName evidence="3">Tetratricopeptide repeat protein 39B</fullName>
    </recommendedName>
</protein>